<accession>A0A1L9NQ39</accession>
<evidence type="ECO:0000313" key="3">
    <source>
        <dbReference type="Proteomes" id="UP000184304"/>
    </source>
</evidence>
<organism evidence="2 3">
    <name type="scientific">Aspergillus tubingensis (strain CBS 134.48)</name>
    <dbReference type="NCBI Taxonomy" id="767770"/>
    <lineage>
        <taxon>Eukaryota</taxon>
        <taxon>Fungi</taxon>
        <taxon>Dikarya</taxon>
        <taxon>Ascomycota</taxon>
        <taxon>Pezizomycotina</taxon>
        <taxon>Eurotiomycetes</taxon>
        <taxon>Eurotiomycetidae</taxon>
        <taxon>Eurotiales</taxon>
        <taxon>Aspergillaceae</taxon>
        <taxon>Aspergillus</taxon>
        <taxon>Aspergillus subgen. Circumdati</taxon>
    </lineage>
</organism>
<protein>
    <submittedName>
        <fullName evidence="2">Uncharacterized protein</fullName>
    </submittedName>
</protein>
<evidence type="ECO:0000256" key="1">
    <source>
        <dbReference type="SAM" id="MobiDB-lite"/>
    </source>
</evidence>
<dbReference type="AlphaFoldDB" id="A0A1L9NQ39"/>
<dbReference type="VEuPathDB" id="FungiDB:ASPTUDRAFT_111198"/>
<reference evidence="3" key="1">
    <citation type="journal article" date="2017" name="Genome Biol.">
        <title>Comparative genomics reveals high biological diversity and specific adaptations in the industrially and medically important fungal genus Aspergillus.</title>
        <authorList>
            <person name="de Vries R.P."/>
            <person name="Riley R."/>
            <person name="Wiebenga A."/>
            <person name="Aguilar-Osorio G."/>
            <person name="Amillis S."/>
            <person name="Uchima C.A."/>
            <person name="Anderluh G."/>
            <person name="Asadollahi M."/>
            <person name="Askin M."/>
            <person name="Barry K."/>
            <person name="Battaglia E."/>
            <person name="Bayram O."/>
            <person name="Benocci T."/>
            <person name="Braus-Stromeyer S.A."/>
            <person name="Caldana C."/>
            <person name="Canovas D."/>
            <person name="Cerqueira G.C."/>
            <person name="Chen F."/>
            <person name="Chen W."/>
            <person name="Choi C."/>
            <person name="Clum A."/>
            <person name="Dos Santos R.A."/>
            <person name="Damasio A.R."/>
            <person name="Diallinas G."/>
            <person name="Emri T."/>
            <person name="Fekete E."/>
            <person name="Flipphi M."/>
            <person name="Freyberg S."/>
            <person name="Gallo A."/>
            <person name="Gournas C."/>
            <person name="Habgood R."/>
            <person name="Hainaut M."/>
            <person name="Harispe M.L."/>
            <person name="Henrissat B."/>
            <person name="Hilden K.S."/>
            <person name="Hope R."/>
            <person name="Hossain A."/>
            <person name="Karabika E."/>
            <person name="Karaffa L."/>
            <person name="Karanyi Z."/>
            <person name="Krasevec N."/>
            <person name="Kuo A."/>
            <person name="Kusch H."/>
            <person name="LaButti K."/>
            <person name="Lagendijk E.L."/>
            <person name="Lapidus A."/>
            <person name="Levasseur A."/>
            <person name="Lindquist E."/>
            <person name="Lipzen A."/>
            <person name="Logrieco A.F."/>
            <person name="MacCabe A."/>
            <person name="Maekelae M.R."/>
            <person name="Malavazi I."/>
            <person name="Melin P."/>
            <person name="Meyer V."/>
            <person name="Mielnichuk N."/>
            <person name="Miskei M."/>
            <person name="Molnar A.P."/>
            <person name="Mule G."/>
            <person name="Ngan C.Y."/>
            <person name="Orejas M."/>
            <person name="Orosz E."/>
            <person name="Ouedraogo J.P."/>
            <person name="Overkamp K.M."/>
            <person name="Park H.-S."/>
            <person name="Perrone G."/>
            <person name="Piumi F."/>
            <person name="Punt P.J."/>
            <person name="Ram A.F."/>
            <person name="Ramon A."/>
            <person name="Rauscher S."/>
            <person name="Record E."/>
            <person name="Riano-Pachon D.M."/>
            <person name="Robert V."/>
            <person name="Roehrig J."/>
            <person name="Ruller R."/>
            <person name="Salamov A."/>
            <person name="Salih N.S."/>
            <person name="Samson R.A."/>
            <person name="Sandor E."/>
            <person name="Sanguinetti M."/>
            <person name="Schuetze T."/>
            <person name="Sepcic K."/>
            <person name="Shelest E."/>
            <person name="Sherlock G."/>
            <person name="Sophianopoulou V."/>
            <person name="Squina F.M."/>
            <person name="Sun H."/>
            <person name="Susca A."/>
            <person name="Todd R.B."/>
            <person name="Tsang A."/>
            <person name="Unkles S.E."/>
            <person name="van de Wiele N."/>
            <person name="van Rossen-Uffink D."/>
            <person name="Oliveira J.V."/>
            <person name="Vesth T.C."/>
            <person name="Visser J."/>
            <person name="Yu J.-H."/>
            <person name="Zhou M."/>
            <person name="Andersen M.R."/>
            <person name="Archer D.B."/>
            <person name="Baker S.E."/>
            <person name="Benoit I."/>
            <person name="Brakhage A.A."/>
            <person name="Braus G.H."/>
            <person name="Fischer R."/>
            <person name="Frisvad J.C."/>
            <person name="Goldman G.H."/>
            <person name="Houbraken J."/>
            <person name="Oakley B."/>
            <person name="Pocsi I."/>
            <person name="Scazzocchio C."/>
            <person name="Seiboth B."/>
            <person name="vanKuyk P.A."/>
            <person name="Wortman J."/>
            <person name="Dyer P.S."/>
            <person name="Grigoriev I.V."/>
        </authorList>
    </citation>
    <scope>NUCLEOTIDE SEQUENCE [LARGE SCALE GENOMIC DNA]</scope>
    <source>
        <strain evidence="3">CBS 134.48</strain>
    </source>
</reference>
<dbReference type="EMBL" id="KV878176">
    <property type="protein sequence ID" value="OJI91351.1"/>
    <property type="molecule type" value="Genomic_DNA"/>
</dbReference>
<gene>
    <name evidence="2" type="ORF">ASPTUDRAFT_111198</name>
</gene>
<proteinExistence type="predicted"/>
<evidence type="ECO:0000313" key="2">
    <source>
        <dbReference type="EMBL" id="OJI91351.1"/>
    </source>
</evidence>
<feature type="region of interest" description="Disordered" evidence="1">
    <location>
        <begin position="21"/>
        <end position="55"/>
    </location>
</feature>
<dbReference type="Proteomes" id="UP000184304">
    <property type="component" value="Unassembled WGS sequence"/>
</dbReference>
<name>A0A1L9NQ39_ASPTC</name>
<sequence>MIGEKAADEWVARMAYLKPPGWERVETGSSRNREARGGKKEAENELSQGEKKRRERDCKMGMCKFEVDDDSLSWIPSHTVRNTTSHAVDAQVGWTGHVFETENGAMAMIGCDARQLQLDLAVK</sequence>
<keyword evidence="3" id="KW-1185">Reference proteome</keyword>